<name>A0A0C3B097_PILCF</name>
<evidence type="ECO:0000256" key="2">
    <source>
        <dbReference type="ARBA" id="ARBA00006065"/>
    </source>
</evidence>
<evidence type="ECO:0000256" key="5">
    <source>
        <dbReference type="ARBA" id="ARBA00022692"/>
    </source>
</evidence>
<evidence type="ECO:0000256" key="10">
    <source>
        <dbReference type="RuleBase" id="RU363075"/>
    </source>
</evidence>
<keyword evidence="3 10" id="KW-0328">Glycosyltransferase</keyword>
<dbReference type="EMBL" id="KN833008">
    <property type="protein sequence ID" value="KIM79658.1"/>
    <property type="molecule type" value="Genomic_DNA"/>
</dbReference>
<dbReference type="AlphaFoldDB" id="A0A0C3B097"/>
<dbReference type="Pfam" id="PF03901">
    <property type="entry name" value="Glyco_transf_22"/>
    <property type="match status" value="1"/>
</dbReference>
<organism evidence="12 13">
    <name type="scientific">Piloderma croceum (strain F 1598)</name>
    <dbReference type="NCBI Taxonomy" id="765440"/>
    <lineage>
        <taxon>Eukaryota</taxon>
        <taxon>Fungi</taxon>
        <taxon>Dikarya</taxon>
        <taxon>Basidiomycota</taxon>
        <taxon>Agaricomycotina</taxon>
        <taxon>Agaricomycetes</taxon>
        <taxon>Agaricomycetidae</taxon>
        <taxon>Atheliales</taxon>
        <taxon>Atheliaceae</taxon>
        <taxon>Piloderma</taxon>
    </lineage>
</organism>
<reference evidence="12 13" key="1">
    <citation type="submission" date="2014-04" db="EMBL/GenBank/DDBJ databases">
        <authorList>
            <consortium name="DOE Joint Genome Institute"/>
            <person name="Kuo A."/>
            <person name="Tarkka M."/>
            <person name="Buscot F."/>
            <person name="Kohler A."/>
            <person name="Nagy L.G."/>
            <person name="Floudas D."/>
            <person name="Copeland A."/>
            <person name="Barry K.W."/>
            <person name="Cichocki N."/>
            <person name="Veneault-Fourrey C."/>
            <person name="LaButti K."/>
            <person name="Lindquist E.A."/>
            <person name="Lipzen A."/>
            <person name="Lundell T."/>
            <person name="Morin E."/>
            <person name="Murat C."/>
            <person name="Sun H."/>
            <person name="Tunlid A."/>
            <person name="Henrissat B."/>
            <person name="Grigoriev I.V."/>
            <person name="Hibbett D.S."/>
            <person name="Martin F."/>
            <person name="Nordberg H.P."/>
            <person name="Cantor M.N."/>
            <person name="Hua S.X."/>
        </authorList>
    </citation>
    <scope>NUCLEOTIDE SEQUENCE [LARGE SCALE GENOMIC DNA]</scope>
    <source>
        <strain evidence="12 13">F 1598</strain>
    </source>
</reference>
<keyword evidence="6 10" id="KW-0256">Endoplasmic reticulum</keyword>
<reference evidence="13" key="2">
    <citation type="submission" date="2015-01" db="EMBL/GenBank/DDBJ databases">
        <title>Evolutionary Origins and Diversification of the Mycorrhizal Mutualists.</title>
        <authorList>
            <consortium name="DOE Joint Genome Institute"/>
            <consortium name="Mycorrhizal Genomics Consortium"/>
            <person name="Kohler A."/>
            <person name="Kuo A."/>
            <person name="Nagy L.G."/>
            <person name="Floudas D."/>
            <person name="Copeland A."/>
            <person name="Barry K.W."/>
            <person name="Cichocki N."/>
            <person name="Veneault-Fourrey C."/>
            <person name="LaButti K."/>
            <person name="Lindquist E.A."/>
            <person name="Lipzen A."/>
            <person name="Lundell T."/>
            <person name="Morin E."/>
            <person name="Murat C."/>
            <person name="Riley R."/>
            <person name="Ohm R."/>
            <person name="Sun H."/>
            <person name="Tunlid A."/>
            <person name="Henrissat B."/>
            <person name="Grigoriev I.V."/>
            <person name="Hibbett D.S."/>
            <person name="Martin F."/>
        </authorList>
    </citation>
    <scope>NUCLEOTIDE SEQUENCE [LARGE SCALE GENOMIC DNA]</scope>
    <source>
        <strain evidence="13">F 1598</strain>
    </source>
</reference>
<keyword evidence="7 10" id="KW-1133">Transmembrane helix</keyword>
<feature type="transmembrane region" description="Helical" evidence="10">
    <location>
        <begin position="266"/>
        <end position="290"/>
    </location>
</feature>
<evidence type="ECO:0000256" key="11">
    <source>
        <dbReference type="SAM" id="SignalP"/>
    </source>
</evidence>
<accession>A0A0C3B097</accession>
<comment type="subcellular location">
    <subcellularLocation>
        <location evidence="1 10">Endoplasmic reticulum membrane</location>
        <topology evidence="1 10">Multi-pass membrane protein</topology>
    </subcellularLocation>
</comment>
<dbReference type="InParanoid" id="A0A0C3B097"/>
<feature type="transmembrane region" description="Helical" evidence="10">
    <location>
        <begin position="372"/>
        <end position="392"/>
    </location>
</feature>
<evidence type="ECO:0000313" key="12">
    <source>
        <dbReference type="EMBL" id="KIM79658.1"/>
    </source>
</evidence>
<dbReference type="PANTHER" id="PTHR22760:SF4">
    <property type="entry name" value="GPI MANNOSYLTRANSFERASE 3"/>
    <property type="match status" value="1"/>
</dbReference>
<keyword evidence="4 12" id="KW-0808">Transferase</keyword>
<dbReference type="PANTHER" id="PTHR22760">
    <property type="entry name" value="GLYCOSYLTRANSFERASE"/>
    <property type="match status" value="1"/>
</dbReference>
<comment type="similarity">
    <text evidence="2">Belongs to the glycosyltransferase 22 family. PIGB subfamily.</text>
</comment>
<dbReference type="FunCoup" id="A0A0C3B097">
    <property type="interactions" value="548"/>
</dbReference>
<keyword evidence="5 10" id="KW-0812">Transmembrane</keyword>
<feature type="transmembrane region" description="Helical" evidence="10">
    <location>
        <begin position="209"/>
        <end position="229"/>
    </location>
</feature>
<evidence type="ECO:0000256" key="6">
    <source>
        <dbReference type="ARBA" id="ARBA00022824"/>
    </source>
</evidence>
<keyword evidence="8 10" id="KW-0472">Membrane</keyword>
<evidence type="ECO:0000256" key="8">
    <source>
        <dbReference type="ARBA" id="ARBA00023136"/>
    </source>
</evidence>
<dbReference type="EC" id="2.4.1.-" evidence="10"/>
<keyword evidence="11" id="KW-0732">Signal</keyword>
<keyword evidence="13" id="KW-1185">Reference proteome</keyword>
<feature type="transmembrane region" description="Helical" evidence="10">
    <location>
        <begin position="302"/>
        <end position="319"/>
    </location>
</feature>
<evidence type="ECO:0000256" key="9">
    <source>
        <dbReference type="ARBA" id="ARBA00024708"/>
    </source>
</evidence>
<comment type="function">
    <text evidence="9">Mannosyltransferase involved in glycosylphosphatidylinositol-anchor biosynthesis. Transfers the third mannose to Man2-GlcN-acyl-PI during GPI precursor assembly.</text>
</comment>
<evidence type="ECO:0000256" key="7">
    <source>
        <dbReference type="ARBA" id="ARBA00022989"/>
    </source>
</evidence>
<feature type="chain" id="PRO_5002161494" description="Mannosyltransferase" evidence="11">
    <location>
        <begin position="18"/>
        <end position="563"/>
    </location>
</feature>
<evidence type="ECO:0000256" key="1">
    <source>
        <dbReference type="ARBA" id="ARBA00004477"/>
    </source>
</evidence>
<dbReference type="InterPro" id="IPR005599">
    <property type="entry name" value="GPI_mannosylTrfase"/>
</dbReference>
<dbReference type="Proteomes" id="UP000054166">
    <property type="component" value="Unassembled WGS sequence"/>
</dbReference>
<dbReference type="GO" id="GO:0000026">
    <property type="term" value="F:alpha-1,2-mannosyltransferase activity"/>
    <property type="evidence" value="ECO:0007669"/>
    <property type="project" value="TreeGrafter"/>
</dbReference>
<sequence>MQRTTIILAICVRVLVALFTRTYFQPDEYLQSLEPAHVLVFGYGHLTWEWLAVHPIRSAVYPALNVPIYWILKVTKLDDIWPSLLIAGPKILHGALAAMTDVWVCELTARVTGEKYVSTTFFLSLTSFFHALSLSRSLSNSLETSLTTIALAHYPWDSSWRPFSSSDLTRFKTSLVFVGLACSIRPISAIIWVYMLGTLCWYLRLQSRALVSVVLSIATIGLLSLWTIFCLDSFYYSKVTFTPLNFLLTNLSSVSLFYGSSPWHYYISQALPILCTTSLPFVLHSAWLAFSNRITKASDAKLRVLLGCVGWTIGVYSTTGHKEWRFLHPLLPLLHVLSSKSLVDAHDSSLPTRKSTANTGAKPLLPIRTSHFWFILCTVPASVYVVLFHCSAQISVMSYLRSVHSHDLSSVGFLMSCHSTPWQAYLHRPELAVPGRLWALGCEPPLGVQDLSTYKDQTDIFYDSPIEYLQRYFPAQVDTTFPPSPFPSTTPGAVVQLTNGDIGPWKHNWPQLLVIFGILWDDQDVKALLKSRGYNETWRAGCRWEGEGKRKGGVIVLSHSGNH</sequence>
<gene>
    <name evidence="12" type="ORF">PILCRDRAFT_74143</name>
</gene>
<dbReference type="HOGENOM" id="CLU_012353_0_1_1"/>
<feature type="signal peptide" evidence="11">
    <location>
        <begin position="1"/>
        <end position="17"/>
    </location>
</feature>
<dbReference type="GO" id="GO:0006506">
    <property type="term" value="P:GPI anchor biosynthetic process"/>
    <property type="evidence" value="ECO:0007669"/>
    <property type="project" value="TreeGrafter"/>
</dbReference>
<evidence type="ECO:0000256" key="4">
    <source>
        <dbReference type="ARBA" id="ARBA00022679"/>
    </source>
</evidence>
<proteinExistence type="inferred from homology"/>
<evidence type="ECO:0000313" key="13">
    <source>
        <dbReference type="Proteomes" id="UP000054166"/>
    </source>
</evidence>
<evidence type="ECO:0000256" key="3">
    <source>
        <dbReference type="ARBA" id="ARBA00022676"/>
    </source>
</evidence>
<protein>
    <recommendedName>
        <fullName evidence="10">Mannosyltransferase</fullName>
        <ecNumber evidence="10">2.4.1.-</ecNumber>
    </recommendedName>
</protein>
<dbReference type="GO" id="GO:0005789">
    <property type="term" value="C:endoplasmic reticulum membrane"/>
    <property type="evidence" value="ECO:0007669"/>
    <property type="project" value="UniProtKB-SubCell"/>
</dbReference>
<dbReference type="OrthoDB" id="416834at2759"/>
<feature type="transmembrane region" description="Helical" evidence="10">
    <location>
        <begin position="175"/>
        <end position="197"/>
    </location>
</feature>
<dbReference type="STRING" id="765440.A0A0C3B097"/>